<feature type="transmembrane region" description="Helical" evidence="1">
    <location>
        <begin position="122"/>
        <end position="145"/>
    </location>
</feature>
<accession>A0A286GQ77</accession>
<organism evidence="2 3">
    <name type="scientific">Spirosoma fluviale</name>
    <dbReference type="NCBI Taxonomy" id="1597977"/>
    <lineage>
        <taxon>Bacteria</taxon>
        <taxon>Pseudomonadati</taxon>
        <taxon>Bacteroidota</taxon>
        <taxon>Cytophagia</taxon>
        <taxon>Cytophagales</taxon>
        <taxon>Cytophagaceae</taxon>
        <taxon>Spirosoma</taxon>
    </lineage>
</organism>
<protein>
    <recommendedName>
        <fullName evidence="4">DUF1772 domain-containing protein</fullName>
    </recommendedName>
</protein>
<feature type="transmembrane region" description="Helical" evidence="1">
    <location>
        <begin position="79"/>
        <end position="102"/>
    </location>
</feature>
<dbReference type="RefSeq" id="WP_097130909.1">
    <property type="nucleotide sequence ID" value="NZ_OCNH01000007.1"/>
</dbReference>
<dbReference type="AlphaFoldDB" id="A0A286GQ77"/>
<keyword evidence="1" id="KW-0472">Membrane</keyword>
<keyword evidence="3" id="KW-1185">Reference proteome</keyword>
<keyword evidence="1" id="KW-0812">Transmembrane</keyword>
<dbReference type="Proteomes" id="UP000219452">
    <property type="component" value="Unassembled WGS sequence"/>
</dbReference>
<evidence type="ECO:0000313" key="3">
    <source>
        <dbReference type="Proteomes" id="UP000219452"/>
    </source>
</evidence>
<keyword evidence="1" id="KW-1133">Transmembrane helix</keyword>
<proteinExistence type="predicted"/>
<feature type="transmembrane region" description="Helical" evidence="1">
    <location>
        <begin position="51"/>
        <end position="72"/>
    </location>
</feature>
<reference evidence="3" key="1">
    <citation type="submission" date="2017-09" db="EMBL/GenBank/DDBJ databases">
        <authorList>
            <person name="Varghese N."/>
            <person name="Submissions S."/>
        </authorList>
    </citation>
    <scope>NUCLEOTIDE SEQUENCE [LARGE SCALE GENOMIC DNA]</scope>
    <source>
        <strain evidence="3">DSM 29961</strain>
    </source>
</reference>
<name>A0A286GQ77_9BACT</name>
<dbReference type="OrthoDB" id="7839936at2"/>
<evidence type="ECO:0000313" key="2">
    <source>
        <dbReference type="EMBL" id="SOD97697.1"/>
    </source>
</evidence>
<evidence type="ECO:0008006" key="4">
    <source>
        <dbReference type="Google" id="ProtNLM"/>
    </source>
</evidence>
<feature type="transmembrane region" description="Helical" evidence="1">
    <location>
        <begin position="7"/>
        <end position="31"/>
    </location>
</feature>
<evidence type="ECO:0000256" key="1">
    <source>
        <dbReference type="SAM" id="Phobius"/>
    </source>
</evidence>
<gene>
    <name evidence="2" type="ORF">SAMN06269250_5889</name>
</gene>
<sequence>MKLVLNSLAVISSGMFAGVLLAIGVLLGGYWKGLSAVAFLDSFNTFLPLVPRAIAVGLVAVVGLIGSVWLSWEEKEVRTLWLLAVGCIGILFMLTAAWFAPTNGQFAARSLPLDQVLAKRDMWLMLHSLRIVFAAVASVLGIIAVNR</sequence>
<dbReference type="EMBL" id="OCNH01000007">
    <property type="protein sequence ID" value="SOD97697.1"/>
    <property type="molecule type" value="Genomic_DNA"/>
</dbReference>